<protein>
    <submittedName>
        <fullName evidence="1">Uncharacterized protein</fullName>
    </submittedName>
</protein>
<comment type="caution">
    <text evidence="1">The sequence shown here is derived from an EMBL/GenBank/DDBJ whole genome shotgun (WGS) entry which is preliminary data.</text>
</comment>
<proteinExistence type="predicted"/>
<dbReference type="EMBL" id="JBHGPK010000001">
    <property type="protein sequence ID" value="MFC2248516.1"/>
    <property type="molecule type" value="Genomic_DNA"/>
</dbReference>
<reference evidence="1 2" key="1">
    <citation type="submission" date="2024-09" db="EMBL/GenBank/DDBJ databases">
        <title>Description of Labrys sedimenti sp. nov., isolated from a diclofenac-degrading enrichment culture, and genome-based reclassification of Labrys portucalensis as a later heterotypic synonym of Labrys neptuniae.</title>
        <authorList>
            <person name="Tancsics A."/>
            <person name="Csepanyi A."/>
        </authorList>
    </citation>
    <scope>NUCLEOTIDE SEQUENCE [LARGE SCALE GENOMIC DNA]</scope>
    <source>
        <strain evidence="1 2">LMG 23412</strain>
    </source>
</reference>
<gene>
    <name evidence="1" type="ORF">ACETRX_02710</name>
</gene>
<dbReference type="Proteomes" id="UP001595190">
    <property type="component" value="Unassembled WGS sequence"/>
</dbReference>
<sequence>MSDLVKTLESVKDDIEGFLDDPEAGPVLLEEADEEDIFEELTSRNVEFCAWDDEGDVIAGKEPSLITLLSDDASEDPELFEAVARLRRGDLFEALIHLERAIPALSGLRDAVRKLQR</sequence>
<accession>A0ABV6Z8J3</accession>
<dbReference type="RefSeq" id="WP_394308369.1">
    <property type="nucleotide sequence ID" value="NZ_JBHGPK010000001.1"/>
</dbReference>
<evidence type="ECO:0000313" key="2">
    <source>
        <dbReference type="Proteomes" id="UP001595190"/>
    </source>
</evidence>
<organism evidence="1 2">
    <name type="scientific">Labrys neptuniae</name>
    <dbReference type="NCBI Taxonomy" id="376174"/>
    <lineage>
        <taxon>Bacteria</taxon>
        <taxon>Pseudomonadati</taxon>
        <taxon>Pseudomonadota</taxon>
        <taxon>Alphaproteobacteria</taxon>
        <taxon>Hyphomicrobiales</taxon>
        <taxon>Xanthobacteraceae</taxon>
        <taxon>Labrys</taxon>
    </lineage>
</organism>
<evidence type="ECO:0000313" key="1">
    <source>
        <dbReference type="EMBL" id="MFC2248516.1"/>
    </source>
</evidence>
<name>A0ABV6Z8J3_9HYPH</name>